<gene>
    <name evidence="1" type="ordered locus">Sked_17880</name>
</gene>
<dbReference type="AlphaFoldDB" id="D1BGZ5"/>
<name>D1BGZ5_SANKS</name>
<sequence length="379" mass="39845">MRILFDGDVPVHYGFLHLRADGHDDPDLTAARGGQANGLCGAAVPGGLALTTGTHTGAVPVRAELHDAEPPLGEHWEDVVEVPLELAAGEYLLTAFGWAVQIGTLPAGSFRARWCATRMDEGYDGARLDDDPETDRYLLQLWPAPPAPDAVVRLGSDCAAYWHGVAATTDAPPPPPTPEMVAELEAEAERAREAAVTAWDAALEIEAWGGRAPTAQLRAVGGRAAQLAGLDRELVDLLAAMPARQQRHLAVEAARHACDLAGVGDVALVREALAAARDGGPLPHPWGDWSATWDALVPPDEQTADELVAEVQLVLNLGGDRPVLAPEATAIDAVLAAGESDPARAVMGAVDALARGQRDPRTVLDQVRRHLADGAPPFG</sequence>
<dbReference type="KEGG" id="ske:Sked_17880"/>
<dbReference type="eggNOG" id="ENOG502ZFB5">
    <property type="taxonomic scope" value="Bacteria"/>
</dbReference>
<reference evidence="1 2" key="1">
    <citation type="journal article" date="2009" name="Stand. Genomic Sci.">
        <title>Complete genome sequence of Sanguibacter keddieii type strain (ST-74).</title>
        <authorList>
            <person name="Ivanova N."/>
            <person name="Sikorski J."/>
            <person name="Sims D."/>
            <person name="Brettin T."/>
            <person name="Detter J.C."/>
            <person name="Han C."/>
            <person name="Lapidus A."/>
            <person name="Copeland A."/>
            <person name="Glavina Del Rio T."/>
            <person name="Nolan M."/>
            <person name="Chen F."/>
            <person name="Lucas S."/>
            <person name="Tice H."/>
            <person name="Cheng J.F."/>
            <person name="Bruce D."/>
            <person name="Goodwin L."/>
            <person name="Pitluck S."/>
            <person name="Pati A."/>
            <person name="Mavromatis K."/>
            <person name="Chen A."/>
            <person name="Palaniappan K."/>
            <person name="D'haeseleer P."/>
            <person name="Chain P."/>
            <person name="Bristow J."/>
            <person name="Eisen J.A."/>
            <person name="Markowitz V."/>
            <person name="Hugenholtz P."/>
            <person name="Goker M."/>
            <person name="Pukall R."/>
            <person name="Klenk H.P."/>
            <person name="Kyrpides N.C."/>
        </authorList>
    </citation>
    <scope>NUCLEOTIDE SEQUENCE [LARGE SCALE GENOMIC DNA]</scope>
    <source>
        <strain evidence="2">ATCC 51767 / DSM 10542 / NCFB 3025 / ST-74</strain>
    </source>
</reference>
<keyword evidence="2" id="KW-1185">Reference proteome</keyword>
<protein>
    <submittedName>
        <fullName evidence="1">Uncharacterized protein</fullName>
    </submittedName>
</protein>
<proteinExistence type="predicted"/>
<dbReference type="OrthoDB" id="4485313at2"/>
<organism evidence="1 2">
    <name type="scientific">Sanguibacter keddieii (strain ATCC 51767 / DSM 10542 / NCFB 3025 / ST-74)</name>
    <dbReference type="NCBI Taxonomy" id="446469"/>
    <lineage>
        <taxon>Bacteria</taxon>
        <taxon>Bacillati</taxon>
        <taxon>Actinomycetota</taxon>
        <taxon>Actinomycetes</taxon>
        <taxon>Micrococcales</taxon>
        <taxon>Sanguibacteraceae</taxon>
        <taxon>Sanguibacter</taxon>
    </lineage>
</organism>
<dbReference type="Proteomes" id="UP000000322">
    <property type="component" value="Chromosome"/>
</dbReference>
<accession>D1BGZ5</accession>
<dbReference type="STRING" id="446469.Sked_17880"/>
<dbReference type="EMBL" id="CP001819">
    <property type="protein sequence ID" value="ACZ21715.1"/>
    <property type="molecule type" value="Genomic_DNA"/>
</dbReference>
<evidence type="ECO:0000313" key="2">
    <source>
        <dbReference type="Proteomes" id="UP000000322"/>
    </source>
</evidence>
<dbReference type="RefSeq" id="WP_012866784.1">
    <property type="nucleotide sequence ID" value="NC_013521.1"/>
</dbReference>
<evidence type="ECO:0000313" key="1">
    <source>
        <dbReference type="EMBL" id="ACZ21715.1"/>
    </source>
</evidence>
<dbReference type="HOGENOM" id="CLU_037742_0_0_11"/>